<evidence type="ECO:0000259" key="3">
    <source>
        <dbReference type="PROSITE" id="PS50879"/>
    </source>
</evidence>
<accession>A0A1Q9DUT8</accession>
<dbReference type="SUPFAM" id="SSF56219">
    <property type="entry name" value="DNase I-like"/>
    <property type="match status" value="1"/>
</dbReference>
<dbReference type="Pfam" id="PF00078">
    <property type="entry name" value="RVT_1"/>
    <property type="match status" value="1"/>
</dbReference>
<feature type="domain" description="RNase H type-1" evidence="3">
    <location>
        <begin position="2184"/>
        <end position="2338"/>
    </location>
</feature>
<name>A0A1Q9DUT8_SYMMI</name>
<keyword evidence="5" id="KW-1185">Reference proteome</keyword>
<dbReference type="SUPFAM" id="SSF53098">
    <property type="entry name" value="Ribonuclease H-like"/>
    <property type="match status" value="1"/>
</dbReference>
<feature type="coiled-coil region" evidence="1">
    <location>
        <begin position="896"/>
        <end position="923"/>
    </location>
</feature>
<comment type="caution">
    <text evidence="4">The sequence shown here is derived from an EMBL/GenBank/DDBJ whole genome shotgun (WGS) entry which is preliminary data.</text>
</comment>
<dbReference type="GO" id="GO:0004523">
    <property type="term" value="F:RNA-DNA hybrid ribonuclease activity"/>
    <property type="evidence" value="ECO:0007669"/>
    <property type="project" value="InterPro"/>
</dbReference>
<evidence type="ECO:0000313" key="5">
    <source>
        <dbReference type="Proteomes" id="UP000186817"/>
    </source>
</evidence>
<evidence type="ECO:0000256" key="2">
    <source>
        <dbReference type="SAM" id="MobiDB-lite"/>
    </source>
</evidence>
<reference evidence="4 5" key="1">
    <citation type="submission" date="2016-02" db="EMBL/GenBank/DDBJ databases">
        <title>Genome analysis of coral dinoflagellate symbionts highlights evolutionary adaptations to a symbiotic lifestyle.</title>
        <authorList>
            <person name="Aranda M."/>
            <person name="Li Y."/>
            <person name="Liew Y.J."/>
            <person name="Baumgarten S."/>
            <person name="Simakov O."/>
            <person name="Wilson M."/>
            <person name="Piel J."/>
            <person name="Ashoor H."/>
            <person name="Bougouffa S."/>
            <person name="Bajic V.B."/>
            <person name="Ryu T."/>
            <person name="Ravasi T."/>
            <person name="Bayer T."/>
            <person name="Micklem G."/>
            <person name="Kim H."/>
            <person name="Bhak J."/>
            <person name="Lajeunesse T.C."/>
            <person name="Voolstra C.R."/>
        </authorList>
    </citation>
    <scope>NUCLEOTIDE SEQUENCE [LARGE SCALE GENOMIC DNA]</scope>
    <source>
        <strain evidence="4 5">CCMP2467</strain>
    </source>
</reference>
<keyword evidence="1" id="KW-0175">Coiled coil</keyword>
<dbReference type="Proteomes" id="UP000186817">
    <property type="component" value="Unassembled WGS sequence"/>
</dbReference>
<dbReference type="InterPro" id="IPR000477">
    <property type="entry name" value="RT_dom"/>
</dbReference>
<dbReference type="Pfam" id="PF00075">
    <property type="entry name" value="RNase_H"/>
    <property type="match status" value="1"/>
</dbReference>
<evidence type="ECO:0000256" key="1">
    <source>
        <dbReference type="SAM" id="Coils"/>
    </source>
</evidence>
<sequence length="2443" mass="270968">MWILLRFAESLYLPGSPLGPGSADQYLHAYLTSLVLLPSELERALSVSTPFNIQVACEESSFTVAVVSGTTAGQLVEAERRLLGRGFSIKLFADEHVVPEHALLQPRAYRIVRRPKVSARPVDSQLLCVNAWVTDHWDTVSVPAGTFVFQVARQLGLQGTTRIVENPGSMQVPLDSRIWQSVDLCFAACGDEDSAHNEGIDAAMLSAMARATPEICLAVESGLHYLEPEFLSALLLQEPQTVQETIAKVVPDDAGTVAGFVACDNHWALLVYERTRWPPAIYYDGIPDRLVVQARWLLEQLHVRLGAGAFAMQQASIVKQSGGTHCGGIALANLRWHLHSELSLTEAQVLAMYPCQGGSGPFVACGAADFASAQQWLQEFLPARGVPEAKASERAALALKRLGVNAILRCRQLPNPWRGLKELANTKQFQWVTYEELQEHIKVQSTMERGASSADRPRKQRKDGQATKADIKVALTPERLVLPKGAFVDQARSPVGQLTLNEVSSTARGVVIVSLEQALPFIKDGKPISVDALALLTVEPVPHELQGLLPVASLRWPAIYVGTNEPILICGSLVQLGDDVVAKAVSECTAPKSVATCLLRFQVYKDQFGDSWEAFVRGPVKMLCQRHACLQKCSAQNCGVACTKFHAPVDEEVDSVVLDAFGWRWFSQAGKVEPPGKASSFSVLIRVPVSASKAVVDLSGTDGLYVEPRSDLGKGPHPDYSVIWLPGDSHDAALHRKRTLDKVQHVTRLNGKYGLRVKVSDEAAVRAELFPGQHFVACKASEVFQAGPFPHGMTKQALQQFLQAASWTARPLRPVRSTLEGRFWEIGSESSPPSPILSLGQQDVTVSHVRSRQHPPPDASNLFASDKTLRHLQQVNADPWDSMDPWKAFAEQRKGHAAAEDVASSADSKLASLEQRLQASLEETVKARVHELQQDVDMSTAQTETGQHQEVLKLRTDLEELKAQNQKFEGWFKNAGDQVSCLQQQVGSLASQVQEQGVSNAALTQMVNSMQQSWRSELQSAMDSQTDRLEAARIWTCSRNLMGTLRCFFLLLAFLFRIGEASHPGPPLIIGTANPSGINGRQESFAALPNGIWSVSETHATESVYRSFKQALGSAADRSRKLRTVHGAFASLRARSQTTGAWTGVMNVSAYPCRQLNVQWRGLEYTSGRALVSQFLVGDHHITGATIYGVPPSSAYNQPLQTTAQILQTITQEVVYGHSGMRFVAGDMNCGPHDLSIFRCWERLGWVEAQLEGFRRWGRALEPTSKGKSVKDQVWLSPELAKYLVSVSNEDDHFPDHSVLYAQLELPGGSAAMANTNTWPLPSPFPWGNFDLQRWTPCSVGTEWDVASSEQAFASWSRQVASLSGGLVAAFSTRDPRPSFLPCIAPSAVVAQLVFDDFHANYKHYEQWSVRRRRDLLQAKVAKSSKALFAAVAAEQSSALDSLLLTTKTEIADVCGALVTLDRPVPERPYDSVLADGQFVTVQPCSANTVTLTSPHELAIGQTLTFQHHLASFEDIQQELLALWRSKWQKHESVPPDRWTRILRFAEVYLPPIPMRYTPITLDDWKGALRRHNQGTSVGPDGWSIQDLTHLPDQLHLDLLRLFQAVESGGSWPCQMTVGFVCTIAKICDACAPTHYRPIVIVSVLYRVWASIRGRQILGCLSEHVPSQLHGYMAGKQACDVWYLLQAEIEATVSLRGTMAGHTADIIKCFNCLAHTPIFGLAARVGIPSQICHAWKEAVSSLQRRFRIRSEVGVATTGTTGFAEGDPLSCVAITLFDMSFHAYQAAYTPQCRSVSYVDNIELLASTGPQLHHGVLVLQTYMDLWDLDLDPGKSFSWALDSSTRKELRSLGHRVSYSSKDLGGQMSYGALTRIDALTDRFRSLSCLWNRLKVLPAPTRRKLHIIKMSAWPKALYGCENVAFAQTHIDQLRTKAMEAMRWNRPGASPLVRFSLLCDPIHDPGFYQVWSVLRAFRRHVMLDITVPRWWIIFRASWNGCSGQGPMRKLRQVFDLLGWDLDSSGRLVFETFSCQFDSLPLQALKCLARHAWMLYVCNCLRARQDFRDLVSFDECTRVPSRIDPADHALLGTVQDGTAFTNAFKAKFDKAVSAQCGVCNARDSLEHRCCHCPKYESVRSRFRECVRDWGHEPVSFSHHAMVPAFPAQLEYWQALQDIPNMLETFEFLPEPGLLYHVFTDGSCQHPSEPWRSLATWACVHWDSGRVLAAGLLPGMLQSTARAELFAVLSVLHWSQRAPCEICIWADSLDTVNGMLFLQTGAEVPSHWANEDLWRQARQELLQVRCKVHFQHTPSHCDLDSAETPMQEWLIQGNQAADSAAGAMQRYWPEHIQKLSRQLVRHKSAQTQRVNRQAAFLVAIAKESKTAGEPPVIDEEVPLSELVQGLGTCELLLASQFPEDLELALLTPRLSKYPAALVQDLAHWLCGAEYF</sequence>
<dbReference type="InterPro" id="IPR036397">
    <property type="entry name" value="RNaseH_sf"/>
</dbReference>
<proteinExistence type="predicted"/>
<dbReference type="InterPro" id="IPR012337">
    <property type="entry name" value="RNaseH-like_sf"/>
</dbReference>
<protein>
    <submittedName>
        <fullName evidence="4">Retrovirus-related Pol polyprotein from type-1 retrotransposable element R2</fullName>
    </submittedName>
</protein>
<evidence type="ECO:0000313" key="4">
    <source>
        <dbReference type="EMBL" id="OLP98940.1"/>
    </source>
</evidence>
<dbReference type="InterPro" id="IPR036691">
    <property type="entry name" value="Endo/exonu/phosph_ase_sf"/>
</dbReference>
<dbReference type="Gene3D" id="3.30.420.10">
    <property type="entry name" value="Ribonuclease H-like superfamily/Ribonuclease H"/>
    <property type="match status" value="1"/>
</dbReference>
<dbReference type="PROSITE" id="PS50879">
    <property type="entry name" value="RNASE_H_1"/>
    <property type="match status" value="1"/>
</dbReference>
<dbReference type="EMBL" id="LSRX01000380">
    <property type="protein sequence ID" value="OLP98940.1"/>
    <property type="molecule type" value="Genomic_DNA"/>
</dbReference>
<dbReference type="GO" id="GO:0003676">
    <property type="term" value="F:nucleic acid binding"/>
    <property type="evidence" value="ECO:0007669"/>
    <property type="project" value="InterPro"/>
</dbReference>
<dbReference type="InterPro" id="IPR002156">
    <property type="entry name" value="RNaseH_domain"/>
</dbReference>
<feature type="region of interest" description="Disordered" evidence="2">
    <location>
        <begin position="445"/>
        <end position="468"/>
    </location>
</feature>
<dbReference type="OrthoDB" id="410104at2759"/>
<gene>
    <name evidence="4" type="ORF">AK812_SmicGene18557</name>
</gene>
<organism evidence="4 5">
    <name type="scientific">Symbiodinium microadriaticum</name>
    <name type="common">Dinoflagellate</name>
    <name type="synonym">Zooxanthella microadriatica</name>
    <dbReference type="NCBI Taxonomy" id="2951"/>
    <lineage>
        <taxon>Eukaryota</taxon>
        <taxon>Sar</taxon>
        <taxon>Alveolata</taxon>
        <taxon>Dinophyceae</taxon>
        <taxon>Suessiales</taxon>
        <taxon>Symbiodiniaceae</taxon>
        <taxon>Symbiodinium</taxon>
    </lineage>
</organism>
<dbReference type="Gene3D" id="3.60.10.10">
    <property type="entry name" value="Endonuclease/exonuclease/phosphatase"/>
    <property type="match status" value="1"/>
</dbReference>